<dbReference type="EMBL" id="JAODUO010000662">
    <property type="protein sequence ID" value="KAK2176436.1"/>
    <property type="molecule type" value="Genomic_DNA"/>
</dbReference>
<organism evidence="1 2">
    <name type="scientific">Ridgeia piscesae</name>
    <name type="common">Tubeworm</name>
    <dbReference type="NCBI Taxonomy" id="27915"/>
    <lineage>
        <taxon>Eukaryota</taxon>
        <taxon>Metazoa</taxon>
        <taxon>Spiralia</taxon>
        <taxon>Lophotrochozoa</taxon>
        <taxon>Annelida</taxon>
        <taxon>Polychaeta</taxon>
        <taxon>Sedentaria</taxon>
        <taxon>Canalipalpata</taxon>
        <taxon>Sabellida</taxon>
        <taxon>Siboglinidae</taxon>
        <taxon>Ridgeia</taxon>
    </lineage>
</organism>
<dbReference type="Proteomes" id="UP001209878">
    <property type="component" value="Unassembled WGS sequence"/>
</dbReference>
<keyword evidence="2" id="KW-1185">Reference proteome</keyword>
<evidence type="ECO:0000313" key="2">
    <source>
        <dbReference type="Proteomes" id="UP001209878"/>
    </source>
</evidence>
<comment type="caution">
    <text evidence="1">The sequence shown here is derived from an EMBL/GenBank/DDBJ whole genome shotgun (WGS) entry which is preliminary data.</text>
</comment>
<dbReference type="AlphaFoldDB" id="A0AAD9KS26"/>
<sequence>MLDIRQMSPCHIHRYRYIVGARNTLGQIIISYGRAHAILRIWFKGVGMRNEYNLKSFAYLVHPEYVAVALVKRTLAGYVDCVLPFTTLVLQVLSGIDMFKSTVPSSDSVEAHR</sequence>
<proteinExistence type="predicted"/>
<protein>
    <submittedName>
        <fullName evidence="1">Uncharacterized protein</fullName>
    </submittedName>
</protein>
<evidence type="ECO:0000313" key="1">
    <source>
        <dbReference type="EMBL" id="KAK2176436.1"/>
    </source>
</evidence>
<reference evidence="1" key="1">
    <citation type="journal article" date="2023" name="Mol. Biol. Evol.">
        <title>Third-Generation Sequencing Reveals the Adaptive Role of the Epigenome in Three Deep-Sea Polychaetes.</title>
        <authorList>
            <person name="Perez M."/>
            <person name="Aroh O."/>
            <person name="Sun Y."/>
            <person name="Lan Y."/>
            <person name="Juniper S.K."/>
            <person name="Young C.R."/>
            <person name="Angers B."/>
            <person name="Qian P.Y."/>
        </authorList>
    </citation>
    <scope>NUCLEOTIDE SEQUENCE</scope>
    <source>
        <strain evidence="1">R07B-5</strain>
    </source>
</reference>
<gene>
    <name evidence="1" type="ORF">NP493_661g01035</name>
</gene>
<accession>A0AAD9KS26</accession>
<name>A0AAD9KS26_RIDPI</name>